<accession>A0ABV0PMX3</accession>
<name>A0ABV0PMX3_9TELE</name>
<proteinExistence type="predicted"/>
<feature type="non-terminal residue" evidence="1">
    <location>
        <position position="1"/>
    </location>
</feature>
<keyword evidence="2" id="KW-1185">Reference proteome</keyword>
<evidence type="ECO:0000313" key="1">
    <source>
        <dbReference type="EMBL" id="MEQ2184824.1"/>
    </source>
</evidence>
<sequence length="141" mass="15678">DFVDELSLHPAMNIKDSSYLQTLSFSSSSLHIGPSQNLIMTEPICFTTSTSATLEYAECKTLQSQTGTTAEPPPISLSLSPKTTPVHRQQLILESAFSCLIIKKSMRPRNHKCGSLLYCKTDFSLKYTSFKLLRLLLSSRS</sequence>
<reference evidence="1 2" key="1">
    <citation type="submission" date="2021-06" db="EMBL/GenBank/DDBJ databases">
        <authorList>
            <person name="Palmer J.M."/>
        </authorList>
    </citation>
    <scope>NUCLEOTIDE SEQUENCE [LARGE SCALE GENOMIC DNA]</scope>
    <source>
        <strain evidence="1 2">GA_2019</strain>
        <tissue evidence="1">Muscle</tissue>
    </source>
</reference>
<dbReference type="Proteomes" id="UP001476798">
    <property type="component" value="Unassembled WGS sequence"/>
</dbReference>
<protein>
    <submittedName>
        <fullName evidence="1">Uncharacterized protein</fullName>
    </submittedName>
</protein>
<comment type="caution">
    <text evidence="1">The sequence shown here is derived from an EMBL/GenBank/DDBJ whole genome shotgun (WGS) entry which is preliminary data.</text>
</comment>
<dbReference type="EMBL" id="JAHRIO010080719">
    <property type="protein sequence ID" value="MEQ2184824.1"/>
    <property type="molecule type" value="Genomic_DNA"/>
</dbReference>
<gene>
    <name evidence="1" type="ORF">GOODEAATRI_012015</name>
</gene>
<organism evidence="1 2">
    <name type="scientific">Goodea atripinnis</name>
    <dbReference type="NCBI Taxonomy" id="208336"/>
    <lineage>
        <taxon>Eukaryota</taxon>
        <taxon>Metazoa</taxon>
        <taxon>Chordata</taxon>
        <taxon>Craniata</taxon>
        <taxon>Vertebrata</taxon>
        <taxon>Euteleostomi</taxon>
        <taxon>Actinopterygii</taxon>
        <taxon>Neopterygii</taxon>
        <taxon>Teleostei</taxon>
        <taxon>Neoteleostei</taxon>
        <taxon>Acanthomorphata</taxon>
        <taxon>Ovalentaria</taxon>
        <taxon>Atherinomorphae</taxon>
        <taxon>Cyprinodontiformes</taxon>
        <taxon>Goodeidae</taxon>
        <taxon>Goodea</taxon>
    </lineage>
</organism>
<evidence type="ECO:0000313" key="2">
    <source>
        <dbReference type="Proteomes" id="UP001476798"/>
    </source>
</evidence>